<evidence type="ECO:0000313" key="2">
    <source>
        <dbReference type="Proteomes" id="UP001055439"/>
    </source>
</evidence>
<dbReference type="OrthoDB" id="10570783at2759"/>
<keyword evidence="2" id="KW-1185">Reference proteome</keyword>
<accession>A0A9E7ECD5</accession>
<name>A0A9E7ECD5_9LILI</name>
<gene>
    <name evidence="1" type="ORF">MUK42_36302</name>
</gene>
<proteinExistence type="predicted"/>
<protein>
    <submittedName>
        <fullName evidence="1">Uncharacterized protein</fullName>
    </submittedName>
</protein>
<dbReference type="AlphaFoldDB" id="A0A9E7ECD5"/>
<reference evidence="1" key="1">
    <citation type="submission" date="2022-05" db="EMBL/GenBank/DDBJ databases">
        <title>The Musa troglodytarum L. genome provides insights into the mechanism of non-climacteric behaviour and enrichment of carotenoids.</title>
        <authorList>
            <person name="Wang J."/>
        </authorList>
    </citation>
    <scope>NUCLEOTIDE SEQUENCE</scope>
    <source>
        <tissue evidence="1">Leaf</tissue>
    </source>
</reference>
<evidence type="ECO:0000313" key="1">
    <source>
        <dbReference type="EMBL" id="URD74378.1"/>
    </source>
</evidence>
<dbReference type="EMBL" id="CP097502">
    <property type="protein sequence ID" value="URD74378.1"/>
    <property type="molecule type" value="Genomic_DNA"/>
</dbReference>
<dbReference type="Proteomes" id="UP001055439">
    <property type="component" value="Chromosome 1"/>
</dbReference>
<organism evidence="1 2">
    <name type="scientific">Musa troglodytarum</name>
    <name type="common">fe'i banana</name>
    <dbReference type="NCBI Taxonomy" id="320322"/>
    <lineage>
        <taxon>Eukaryota</taxon>
        <taxon>Viridiplantae</taxon>
        <taxon>Streptophyta</taxon>
        <taxon>Embryophyta</taxon>
        <taxon>Tracheophyta</taxon>
        <taxon>Spermatophyta</taxon>
        <taxon>Magnoliopsida</taxon>
        <taxon>Liliopsida</taxon>
        <taxon>Zingiberales</taxon>
        <taxon>Musaceae</taxon>
        <taxon>Musa</taxon>
    </lineage>
</organism>
<sequence length="96" mass="10384">MRVLLNVTKNSSLEAERTHLVLVHRPPGVLPPTEGKAALSPYDLAPAGGLRILKMEVSVMVLACGMRVGADGRLRDHSTYPGFASVFFSRDVLVLN</sequence>